<proteinExistence type="predicted"/>
<dbReference type="Pfam" id="PF03432">
    <property type="entry name" value="Relaxase"/>
    <property type="match status" value="1"/>
</dbReference>
<feature type="region of interest" description="Disordered" evidence="1">
    <location>
        <begin position="371"/>
        <end position="398"/>
    </location>
</feature>
<evidence type="ECO:0000313" key="4">
    <source>
        <dbReference type="Proteomes" id="UP000284120"/>
    </source>
</evidence>
<organism evidence="3 4">
    <name type="scientific">Pedobacter chitinilyticus</name>
    <dbReference type="NCBI Taxonomy" id="2233776"/>
    <lineage>
        <taxon>Bacteria</taxon>
        <taxon>Pseudomonadati</taxon>
        <taxon>Bacteroidota</taxon>
        <taxon>Sphingobacteriia</taxon>
        <taxon>Sphingobacteriales</taxon>
        <taxon>Sphingobacteriaceae</taxon>
        <taxon>Pedobacter</taxon>
    </lineage>
</organism>
<dbReference type="RefSeq" id="WP_113646712.1">
    <property type="nucleotide sequence ID" value="NZ_QMHN01000002.1"/>
</dbReference>
<dbReference type="OrthoDB" id="915634at2"/>
<evidence type="ECO:0000259" key="2">
    <source>
        <dbReference type="Pfam" id="PF03432"/>
    </source>
</evidence>
<evidence type="ECO:0000256" key="1">
    <source>
        <dbReference type="SAM" id="MobiDB-lite"/>
    </source>
</evidence>
<dbReference type="AlphaFoldDB" id="A0A443YW76"/>
<gene>
    <name evidence="3" type="ORF">DPV69_07335</name>
</gene>
<dbReference type="EMBL" id="SAYW01000002">
    <property type="protein sequence ID" value="RWU08187.1"/>
    <property type="molecule type" value="Genomic_DNA"/>
</dbReference>
<sequence length="422" mass="47109">MVAIIGSGVSIRRAFLYNEHKVETGAARCIMAANYPLEIDQMQQVHRLKMLTKTASLNPDVKRNCIHISLNFAPTESPSDQLLSEIATEYMDLIGFGGQPFLAYRHHDAGHPHIHIVSTNIRPDGSRIDTFQIGKKKSEPARKLLEKKHGLVAAEQQKKHLYTPVAIDPAKVIYGKQDTVKAISAVLQNVLSDYRYTSLSELNAVLGLYHIQASRGAENSRTYKHRGLLYRVLDGQGQPVGVPLKASAIHNNPGLKFLEKKYLANDVQRADFRARTCSKIDLVLLRNANLDLGQFIQKLKEAAIDVVPRINEKGQLYGLTYVDHQHRCVFNGSALGKKYTASAILKQLRAKPPQPIPSAVKQAGTSAIPSLETTASQPPQQPNSAEKSNHENTLLDELMGYQYADQHVPLAWRKKKKRKKKR</sequence>
<comment type="caution">
    <text evidence="3">The sequence shown here is derived from an EMBL/GenBank/DDBJ whole genome shotgun (WGS) entry which is preliminary data.</text>
</comment>
<keyword evidence="4" id="KW-1185">Reference proteome</keyword>
<feature type="compositionally biased region" description="Polar residues" evidence="1">
    <location>
        <begin position="371"/>
        <end position="386"/>
    </location>
</feature>
<accession>A0A443YW76</accession>
<dbReference type="InterPro" id="IPR005094">
    <property type="entry name" value="Endonuclease_MobA/VirD2"/>
</dbReference>
<name>A0A443YW76_9SPHI</name>
<dbReference type="Proteomes" id="UP000284120">
    <property type="component" value="Unassembled WGS sequence"/>
</dbReference>
<feature type="domain" description="MobA/VirD2-like nuclease" evidence="2">
    <location>
        <begin position="17"/>
        <end position="151"/>
    </location>
</feature>
<reference evidence="3 4" key="1">
    <citation type="submission" date="2018-06" db="EMBL/GenBank/DDBJ databases">
        <title>Pedobacter endophyticus sp. nov., an endophytic bacterium isolated from a leaf of Triticum aestivum.</title>
        <authorList>
            <person name="Zhang L."/>
        </authorList>
    </citation>
    <scope>NUCLEOTIDE SEQUENCE [LARGE SCALE GENOMIC DNA]</scope>
    <source>
        <strain evidence="3 4">CM134L-2</strain>
    </source>
</reference>
<evidence type="ECO:0000313" key="3">
    <source>
        <dbReference type="EMBL" id="RWU08187.1"/>
    </source>
</evidence>
<protein>
    <submittedName>
        <fullName evidence="3">Relaxase</fullName>
    </submittedName>
</protein>